<dbReference type="KEGG" id="mjd:JDM601_3756"/>
<dbReference type="PANTHER" id="PTHR43884:SF20">
    <property type="entry name" value="ACYL-COA DEHYDROGENASE FADE28"/>
    <property type="match status" value="1"/>
</dbReference>
<keyword evidence="3" id="KW-0285">Flavoprotein</keyword>
<evidence type="ECO:0000313" key="7">
    <source>
        <dbReference type="EMBL" id="AEF37756.1"/>
    </source>
</evidence>
<evidence type="ECO:0000256" key="5">
    <source>
        <dbReference type="ARBA" id="ARBA00023002"/>
    </source>
</evidence>
<dbReference type="HOGENOM" id="CLU_018204_5_1_11"/>
<dbReference type="PANTHER" id="PTHR43884">
    <property type="entry name" value="ACYL-COA DEHYDROGENASE"/>
    <property type="match status" value="1"/>
</dbReference>
<sequence length="336" mass="34545">MSSDLLDDLRGSVRQALSRGGCDVVDQLDVGGLLLDAAHGGLGMSEREMILVGEELGRNPVASSFLSSVVLATTLLTEAGVTDLLASATEKRYAVALTGLVEASSDAVTAAESGAGRYLLRGSAWALTAPVAAEELLIAAPVGDTVGLLVVDIADVPVTLADELDPQRGLVCVELDRAPAQLVADNATAAARAGYRRALLAVAAEQLGVARACLEMSVDYAKTRTQFGAPIGSFQAIKHRLADTLLDVEMAAGVLEQAVSSCSVDDAELAFVVGTRAATSAAESGIHIHGGTGFTWEHSAHWYLRRALVNASLLGSAAAHREAIAASAGITSSKES</sequence>
<keyword evidence="5" id="KW-0560">Oxidoreductase</keyword>
<keyword evidence="8" id="KW-1185">Reference proteome</keyword>
<reference evidence="7 8" key="1">
    <citation type="journal article" date="2011" name="J. Bacteriol.">
        <title>Complete genome sequence of a novel clinical isolate, the nontuberculous Mycobacterium strain JDM601.</title>
        <authorList>
            <person name="Zhang Z.Y."/>
            <person name="Sun Z.Q."/>
            <person name="Wang Z.L."/>
            <person name="Wen Z.L."/>
            <person name="Sun Q.W."/>
            <person name="Zhu Z.Q."/>
            <person name="Song Y.Z."/>
            <person name="Zhao J.W."/>
            <person name="Wang H.H."/>
            <person name="Zhang S.L."/>
            <person name="Guo X.K."/>
        </authorList>
    </citation>
    <scope>NUCLEOTIDE SEQUENCE [LARGE SCALE GENOMIC DNA]</scope>
    <source>
        <strain evidence="7 8">JDM601</strain>
    </source>
</reference>
<dbReference type="InterPro" id="IPR009075">
    <property type="entry name" value="AcylCo_DH/oxidase_C"/>
</dbReference>
<dbReference type="OrthoDB" id="8677713at2"/>
<evidence type="ECO:0000256" key="2">
    <source>
        <dbReference type="ARBA" id="ARBA00009347"/>
    </source>
</evidence>
<dbReference type="Gene3D" id="1.20.140.10">
    <property type="entry name" value="Butyryl-CoA Dehydrogenase, subunit A, domain 3"/>
    <property type="match status" value="1"/>
</dbReference>
<dbReference type="Proteomes" id="UP000009224">
    <property type="component" value="Chromosome"/>
</dbReference>
<dbReference type="SUPFAM" id="SSF47203">
    <property type="entry name" value="Acyl-CoA dehydrogenase C-terminal domain-like"/>
    <property type="match status" value="1"/>
</dbReference>
<dbReference type="STRING" id="875328.JDM601_3756"/>
<name>F5Z374_MYCSD</name>
<comment type="similarity">
    <text evidence="2">Belongs to the acyl-CoA dehydrogenase family.</text>
</comment>
<accession>F5Z374</accession>
<evidence type="ECO:0000259" key="6">
    <source>
        <dbReference type="Pfam" id="PF00441"/>
    </source>
</evidence>
<evidence type="ECO:0000313" key="8">
    <source>
        <dbReference type="Proteomes" id="UP000009224"/>
    </source>
</evidence>
<dbReference type="InterPro" id="IPR037069">
    <property type="entry name" value="AcylCoA_DH/ox_N_sf"/>
</dbReference>
<dbReference type="AlphaFoldDB" id="F5Z374"/>
<keyword evidence="4" id="KW-0274">FAD</keyword>
<dbReference type="Pfam" id="PF00441">
    <property type="entry name" value="Acyl-CoA_dh_1"/>
    <property type="match status" value="1"/>
</dbReference>
<dbReference type="InterPro" id="IPR009100">
    <property type="entry name" value="AcylCoA_DH/oxidase_NM_dom_sf"/>
</dbReference>
<dbReference type="InterPro" id="IPR036250">
    <property type="entry name" value="AcylCo_DH-like_C"/>
</dbReference>
<proteinExistence type="inferred from homology"/>
<comment type="cofactor">
    <cofactor evidence="1">
        <name>FAD</name>
        <dbReference type="ChEBI" id="CHEBI:57692"/>
    </cofactor>
</comment>
<dbReference type="GO" id="GO:0050660">
    <property type="term" value="F:flavin adenine dinucleotide binding"/>
    <property type="evidence" value="ECO:0007669"/>
    <property type="project" value="InterPro"/>
</dbReference>
<evidence type="ECO:0000256" key="1">
    <source>
        <dbReference type="ARBA" id="ARBA00001974"/>
    </source>
</evidence>
<evidence type="ECO:0000256" key="4">
    <source>
        <dbReference type="ARBA" id="ARBA00022827"/>
    </source>
</evidence>
<evidence type="ECO:0000256" key="3">
    <source>
        <dbReference type="ARBA" id="ARBA00022630"/>
    </source>
</evidence>
<gene>
    <name evidence="7" type="primary">fadE18</name>
    <name evidence="7" type="ordered locus">JDM601_3756</name>
</gene>
<protein>
    <submittedName>
        <fullName evidence="7">Acyl-CoA dehydrogenase FadE18</fullName>
    </submittedName>
</protein>
<feature type="domain" description="Acyl-CoA dehydrogenase/oxidase C-terminal" evidence="6">
    <location>
        <begin position="200"/>
        <end position="327"/>
    </location>
</feature>
<dbReference type="SUPFAM" id="SSF56645">
    <property type="entry name" value="Acyl-CoA dehydrogenase NM domain-like"/>
    <property type="match status" value="1"/>
</dbReference>
<dbReference type="Gene3D" id="1.10.540.10">
    <property type="entry name" value="Acyl-CoA dehydrogenase/oxidase, N-terminal domain"/>
    <property type="match status" value="1"/>
</dbReference>
<dbReference type="EMBL" id="CP002329">
    <property type="protein sequence ID" value="AEF37756.1"/>
    <property type="molecule type" value="Genomic_DNA"/>
</dbReference>
<dbReference type="RefSeq" id="WP_013830681.1">
    <property type="nucleotide sequence ID" value="NC_015576.1"/>
</dbReference>
<dbReference type="eggNOG" id="COG1960">
    <property type="taxonomic scope" value="Bacteria"/>
</dbReference>
<organism evidence="7 8">
    <name type="scientific">Mycolicibacter sinensis (strain JDM601)</name>
    <name type="common">Mycobacterium sinense</name>
    <dbReference type="NCBI Taxonomy" id="875328"/>
    <lineage>
        <taxon>Bacteria</taxon>
        <taxon>Bacillati</taxon>
        <taxon>Actinomycetota</taxon>
        <taxon>Actinomycetes</taxon>
        <taxon>Mycobacteriales</taxon>
        <taxon>Mycobacteriaceae</taxon>
        <taxon>Mycolicibacter</taxon>
    </lineage>
</organism>
<dbReference type="GO" id="GO:0003995">
    <property type="term" value="F:acyl-CoA dehydrogenase activity"/>
    <property type="evidence" value="ECO:0007669"/>
    <property type="project" value="TreeGrafter"/>
</dbReference>